<evidence type="ECO:0000256" key="11">
    <source>
        <dbReference type="ARBA" id="ARBA00022833"/>
    </source>
</evidence>
<evidence type="ECO:0000256" key="18">
    <source>
        <dbReference type="SAM" id="SignalP"/>
    </source>
</evidence>
<proteinExistence type="inferred from homology"/>
<reference evidence="21" key="1">
    <citation type="submission" date="2025-08" db="UniProtKB">
        <authorList>
            <consortium name="RefSeq"/>
        </authorList>
    </citation>
    <scope>IDENTIFICATION</scope>
    <source>
        <tissue evidence="21">Fruit stalk</tissue>
    </source>
</reference>
<dbReference type="PANTHER" id="PTHR46539">
    <property type="entry name" value="E3 UBIQUITIN-PROTEIN LIGASE ATL42"/>
    <property type="match status" value="1"/>
</dbReference>
<dbReference type="GO" id="GO:0008270">
    <property type="term" value="F:zinc ion binding"/>
    <property type="evidence" value="ECO:0007669"/>
    <property type="project" value="UniProtKB-KW"/>
</dbReference>
<feature type="transmembrane region" description="Helical" evidence="17">
    <location>
        <begin position="70"/>
        <end position="91"/>
    </location>
</feature>
<evidence type="ECO:0000256" key="8">
    <source>
        <dbReference type="ARBA" id="ARBA00022729"/>
    </source>
</evidence>
<dbReference type="InterPro" id="IPR001841">
    <property type="entry name" value="Znf_RING"/>
</dbReference>
<keyword evidence="5" id="KW-0808">Transferase</keyword>
<dbReference type="SMART" id="SM00184">
    <property type="entry name" value="RING"/>
    <property type="match status" value="1"/>
</dbReference>
<organism evidence="20 21">
    <name type="scientific">Durio zibethinus</name>
    <name type="common">Durian</name>
    <dbReference type="NCBI Taxonomy" id="66656"/>
    <lineage>
        <taxon>Eukaryota</taxon>
        <taxon>Viridiplantae</taxon>
        <taxon>Streptophyta</taxon>
        <taxon>Embryophyta</taxon>
        <taxon>Tracheophyta</taxon>
        <taxon>Spermatophyta</taxon>
        <taxon>Magnoliopsida</taxon>
        <taxon>eudicotyledons</taxon>
        <taxon>Gunneridae</taxon>
        <taxon>Pentapetalae</taxon>
        <taxon>rosids</taxon>
        <taxon>malvids</taxon>
        <taxon>Malvales</taxon>
        <taxon>Malvaceae</taxon>
        <taxon>Helicteroideae</taxon>
        <taxon>Durio</taxon>
    </lineage>
</organism>
<keyword evidence="11" id="KW-0862">Zinc</keyword>
<evidence type="ECO:0000259" key="19">
    <source>
        <dbReference type="PROSITE" id="PS50089"/>
    </source>
</evidence>
<dbReference type="Gene3D" id="3.30.40.10">
    <property type="entry name" value="Zinc/RING finger domain, C3HC4 (zinc finger)"/>
    <property type="match status" value="1"/>
</dbReference>
<evidence type="ECO:0000256" key="13">
    <source>
        <dbReference type="ARBA" id="ARBA00023136"/>
    </source>
</evidence>
<evidence type="ECO:0000256" key="6">
    <source>
        <dbReference type="ARBA" id="ARBA00022692"/>
    </source>
</evidence>
<keyword evidence="9 15" id="KW-0863">Zinc-finger</keyword>
<comment type="similarity">
    <text evidence="14">Belongs to the RING-type zinc finger family. ATL subfamily.</text>
</comment>
<comment type="catalytic activity">
    <reaction evidence="1">
        <text>S-ubiquitinyl-[E2 ubiquitin-conjugating enzyme]-L-cysteine + [acceptor protein]-L-lysine = [E2 ubiquitin-conjugating enzyme]-L-cysteine + N(6)-ubiquitinyl-[acceptor protein]-L-lysine.</text>
        <dbReference type="EC" id="2.3.2.27"/>
    </reaction>
</comment>
<keyword evidence="7" id="KW-0479">Metal-binding</keyword>
<evidence type="ECO:0000256" key="9">
    <source>
        <dbReference type="ARBA" id="ARBA00022771"/>
    </source>
</evidence>
<feature type="domain" description="RING-type" evidence="19">
    <location>
        <begin position="148"/>
        <end position="190"/>
    </location>
</feature>
<dbReference type="PROSITE" id="PS50089">
    <property type="entry name" value="ZF_RING_2"/>
    <property type="match status" value="1"/>
</dbReference>
<feature type="region of interest" description="Disordered" evidence="16">
    <location>
        <begin position="406"/>
        <end position="425"/>
    </location>
</feature>
<evidence type="ECO:0000256" key="2">
    <source>
        <dbReference type="ARBA" id="ARBA00004167"/>
    </source>
</evidence>
<dbReference type="EC" id="2.3.2.27" evidence="4"/>
<dbReference type="KEGG" id="dzi:111284357"/>
<dbReference type="Pfam" id="PF13639">
    <property type="entry name" value="zf-RING_2"/>
    <property type="match status" value="1"/>
</dbReference>
<keyword evidence="6 17" id="KW-0812">Transmembrane</keyword>
<comment type="subcellular location">
    <subcellularLocation>
        <location evidence="2">Membrane</location>
        <topology evidence="2">Single-pass membrane protein</topology>
    </subcellularLocation>
</comment>
<evidence type="ECO:0000313" key="20">
    <source>
        <dbReference type="Proteomes" id="UP000515121"/>
    </source>
</evidence>
<name>A0A6P5XK61_DURZI</name>
<evidence type="ECO:0000256" key="1">
    <source>
        <dbReference type="ARBA" id="ARBA00000900"/>
    </source>
</evidence>
<keyword evidence="12 17" id="KW-1133">Transmembrane helix</keyword>
<dbReference type="GeneID" id="111284357"/>
<dbReference type="OrthoDB" id="8062037at2759"/>
<feature type="compositionally biased region" description="Low complexity" evidence="16">
    <location>
        <begin position="406"/>
        <end position="416"/>
    </location>
</feature>
<dbReference type="Proteomes" id="UP000515121">
    <property type="component" value="Unplaced"/>
</dbReference>
<dbReference type="FunFam" id="3.30.40.10:FF:000285">
    <property type="entry name" value="RING-H2 finger protein ATL43"/>
    <property type="match status" value="1"/>
</dbReference>
<keyword evidence="10" id="KW-0833">Ubl conjugation pathway</keyword>
<evidence type="ECO:0000256" key="3">
    <source>
        <dbReference type="ARBA" id="ARBA00004906"/>
    </source>
</evidence>
<evidence type="ECO:0000256" key="12">
    <source>
        <dbReference type="ARBA" id="ARBA00022989"/>
    </source>
</evidence>
<dbReference type="GO" id="GO:0061630">
    <property type="term" value="F:ubiquitin protein ligase activity"/>
    <property type="evidence" value="ECO:0007669"/>
    <property type="project" value="UniProtKB-EC"/>
</dbReference>
<keyword evidence="8 18" id="KW-0732">Signal</keyword>
<evidence type="ECO:0000256" key="15">
    <source>
        <dbReference type="PROSITE-ProRule" id="PRU00175"/>
    </source>
</evidence>
<accession>A0A6P5XK61</accession>
<dbReference type="SUPFAM" id="SSF57850">
    <property type="entry name" value="RING/U-box"/>
    <property type="match status" value="1"/>
</dbReference>
<evidence type="ECO:0000256" key="5">
    <source>
        <dbReference type="ARBA" id="ARBA00022679"/>
    </source>
</evidence>
<feature type="chain" id="PRO_5027605436" description="RING-type E3 ubiquitin transferase" evidence="18">
    <location>
        <begin position="26"/>
        <end position="465"/>
    </location>
</feature>
<keyword evidence="13 17" id="KW-0472">Membrane</keyword>
<evidence type="ECO:0000256" key="4">
    <source>
        <dbReference type="ARBA" id="ARBA00012483"/>
    </source>
</evidence>
<evidence type="ECO:0000256" key="17">
    <source>
        <dbReference type="SAM" id="Phobius"/>
    </source>
</evidence>
<dbReference type="PANTHER" id="PTHR46539:SF2">
    <property type="entry name" value="RING-H2 FINGER PROTEIN ATL43"/>
    <property type="match status" value="1"/>
</dbReference>
<evidence type="ECO:0000256" key="16">
    <source>
        <dbReference type="SAM" id="MobiDB-lite"/>
    </source>
</evidence>
<dbReference type="CDD" id="cd16461">
    <property type="entry name" value="RING-H2_EL5-like"/>
    <property type="match status" value="1"/>
</dbReference>
<dbReference type="GO" id="GO:0016020">
    <property type="term" value="C:membrane"/>
    <property type="evidence" value="ECO:0007669"/>
    <property type="project" value="UniProtKB-SubCell"/>
</dbReference>
<dbReference type="InterPro" id="IPR013083">
    <property type="entry name" value="Znf_RING/FYVE/PHD"/>
</dbReference>
<comment type="pathway">
    <text evidence="3">Protein modification; protein ubiquitination.</text>
</comment>
<feature type="signal peptide" evidence="18">
    <location>
        <begin position="1"/>
        <end position="25"/>
    </location>
</feature>
<evidence type="ECO:0000256" key="10">
    <source>
        <dbReference type="ARBA" id="ARBA00022786"/>
    </source>
</evidence>
<dbReference type="AlphaFoldDB" id="A0A6P5XK61"/>
<protein>
    <recommendedName>
        <fullName evidence="4">RING-type E3 ubiquitin transferase</fullName>
        <ecNumber evidence="4">2.3.2.27</ecNumber>
    </recommendedName>
</protein>
<evidence type="ECO:0000313" key="21">
    <source>
        <dbReference type="RefSeq" id="XP_022728779.1"/>
    </source>
</evidence>
<evidence type="ECO:0000256" key="14">
    <source>
        <dbReference type="ARBA" id="ARBA00024209"/>
    </source>
</evidence>
<evidence type="ECO:0000256" key="7">
    <source>
        <dbReference type="ARBA" id="ARBA00022723"/>
    </source>
</evidence>
<gene>
    <name evidence="21" type="primary">LOC111284357</name>
</gene>
<sequence length="465" mass="51210">MGVFYPLTFLFILFLLVVRIPPLLADNYNNNNSNSNNIVVDNITASNPSPSPSLQQIRPNPSSSPFKPSIAVIVGVLTTLFSITFLLLLYAKHCGRNNNNPFSYTHASSLVSGSVSERKNSGINRVVVESLPLFRFSSLRGQKDGLECAVCLTRFEPNELLRLLPKCKHAFHVECVDTWLDAHSTCPLCRYRVDPEDILLIEEDYSSRQNQDLAAPVSSSPCFESNTEYESSRTRRVSGRHSYAGERGASSSKATTWFRRSLDSSGGSAVVGVGGLGYRKDGLLLLREDEKKRLEHRIIVSGSGSGGCTGSGLGSGFHQRWSDVHPSDLLYLRSEMIISQSRRLGTGSLVVEAEAEAKNNNNNISNGHRKEENGSEIESIGVDEIGRSVINSRSVSEITGLSRFSSKVSYSNNNDNNSRRHHHQCRRRERQAAAAGLISRWLAWISSTSHSDVRSQPVDTIAGLP</sequence>
<dbReference type="RefSeq" id="XP_022728779.1">
    <property type="nucleotide sequence ID" value="XM_022873044.1"/>
</dbReference>
<keyword evidence="20" id="KW-1185">Reference proteome</keyword>